<proteinExistence type="predicted"/>
<keyword evidence="4" id="KW-1185">Reference proteome</keyword>
<evidence type="ECO:0000313" key="4">
    <source>
        <dbReference type="Proteomes" id="UP000598146"/>
    </source>
</evidence>
<dbReference type="AlphaFoldDB" id="A0A931C643"/>
<name>A0A931C643_9ACTN</name>
<keyword evidence="2" id="KW-0472">Membrane</keyword>
<evidence type="ECO:0000256" key="2">
    <source>
        <dbReference type="SAM" id="Phobius"/>
    </source>
</evidence>
<feature type="transmembrane region" description="Helical" evidence="2">
    <location>
        <begin position="63"/>
        <end position="83"/>
    </location>
</feature>
<gene>
    <name evidence="3" type="ORF">I4J89_09650</name>
</gene>
<keyword evidence="2" id="KW-1133">Transmembrane helix</keyword>
<organism evidence="3 4">
    <name type="scientific">Actinoplanes aureus</name>
    <dbReference type="NCBI Taxonomy" id="2792083"/>
    <lineage>
        <taxon>Bacteria</taxon>
        <taxon>Bacillati</taxon>
        <taxon>Actinomycetota</taxon>
        <taxon>Actinomycetes</taxon>
        <taxon>Micromonosporales</taxon>
        <taxon>Micromonosporaceae</taxon>
        <taxon>Actinoplanes</taxon>
    </lineage>
</organism>
<evidence type="ECO:0000256" key="1">
    <source>
        <dbReference type="SAM" id="MobiDB-lite"/>
    </source>
</evidence>
<dbReference type="Proteomes" id="UP000598146">
    <property type="component" value="Unassembled WGS sequence"/>
</dbReference>
<sequence>MNRRDVLTSLREGSAPHLRGGRSRGKAPTPHIELETADHEEPTWEVHRPGTPRRRFDRRARTILTAAAIAAVLANAGAAWAYWRFNGPSEPVGAAFELALSGTSDTHQQLRPGSAGNLTITVANRHAEPIRITSIMRSSDSAVADHAHRAAGCVNPQVEINQADFPVIWEVPEGTIGTFILPGALTMRSGPAACRGATFSVPVQAHAVRYVSGPADR</sequence>
<dbReference type="RefSeq" id="WP_196413531.1">
    <property type="nucleotide sequence ID" value="NZ_JADQTO010000004.1"/>
</dbReference>
<accession>A0A931C643</accession>
<reference evidence="3" key="1">
    <citation type="submission" date="2020-11" db="EMBL/GenBank/DDBJ databases">
        <title>Isolation and identification of active actinomycetes.</title>
        <authorList>
            <person name="Sun X."/>
        </authorList>
    </citation>
    <scope>NUCLEOTIDE SEQUENCE</scope>
    <source>
        <strain evidence="3">NEAU-A11</strain>
    </source>
</reference>
<protein>
    <submittedName>
        <fullName evidence="3">Uncharacterized protein</fullName>
    </submittedName>
</protein>
<comment type="caution">
    <text evidence="3">The sequence shown here is derived from an EMBL/GenBank/DDBJ whole genome shotgun (WGS) entry which is preliminary data.</text>
</comment>
<evidence type="ECO:0000313" key="3">
    <source>
        <dbReference type="EMBL" id="MBG0561726.1"/>
    </source>
</evidence>
<dbReference type="EMBL" id="JADQTO010000004">
    <property type="protein sequence ID" value="MBG0561726.1"/>
    <property type="molecule type" value="Genomic_DNA"/>
</dbReference>
<keyword evidence="2" id="KW-0812">Transmembrane</keyword>
<feature type="region of interest" description="Disordered" evidence="1">
    <location>
        <begin position="1"/>
        <end position="29"/>
    </location>
</feature>